<dbReference type="EMBL" id="FRBN01000001">
    <property type="protein sequence ID" value="SHK80285.1"/>
    <property type="molecule type" value="Genomic_DNA"/>
</dbReference>
<organism evidence="1 2">
    <name type="scientific">Roseovarius marisflavi</name>
    <dbReference type="NCBI Taxonomy" id="1054996"/>
    <lineage>
        <taxon>Bacteria</taxon>
        <taxon>Pseudomonadati</taxon>
        <taxon>Pseudomonadota</taxon>
        <taxon>Alphaproteobacteria</taxon>
        <taxon>Rhodobacterales</taxon>
        <taxon>Roseobacteraceae</taxon>
        <taxon>Roseovarius</taxon>
    </lineage>
</organism>
<dbReference type="RefSeq" id="WP_220083969.1">
    <property type="nucleotide sequence ID" value="NZ_FRBN01000001.1"/>
</dbReference>
<evidence type="ECO:0000313" key="1">
    <source>
        <dbReference type="EMBL" id="SHK80285.1"/>
    </source>
</evidence>
<proteinExistence type="predicted"/>
<protein>
    <submittedName>
        <fullName evidence="1">Uncharacterized protein</fullName>
    </submittedName>
</protein>
<dbReference type="Proteomes" id="UP000184191">
    <property type="component" value="Unassembled WGS sequence"/>
</dbReference>
<keyword evidence="2" id="KW-1185">Reference proteome</keyword>
<evidence type="ECO:0000313" key="2">
    <source>
        <dbReference type="Proteomes" id="UP000184191"/>
    </source>
</evidence>
<reference evidence="2" key="1">
    <citation type="submission" date="2016-11" db="EMBL/GenBank/DDBJ databases">
        <authorList>
            <person name="Varghese N."/>
            <person name="Submissions S."/>
        </authorList>
    </citation>
    <scope>NUCLEOTIDE SEQUENCE [LARGE SCALE GENOMIC DNA]</scope>
    <source>
        <strain evidence="2">DSM 29327</strain>
    </source>
</reference>
<dbReference type="AlphaFoldDB" id="A0A1M6VG10"/>
<gene>
    <name evidence="1" type="ORF">SAMN05444414_101283</name>
</gene>
<name>A0A1M6VG10_9RHOB</name>
<accession>A0A1M6VG10</accession>
<dbReference type="STRING" id="1054996.SAMN05444414_101283"/>
<sequence>MALENSHRRFSPGMQDVTRAHAADRTGVFQLSLEFDALRERLAYLRDGCQSWGLKRCGAPTVG</sequence>